<dbReference type="AlphaFoldDB" id="A0A371H198"/>
<proteinExistence type="predicted"/>
<keyword evidence="1" id="KW-0812">Transmembrane</keyword>
<dbReference type="EMBL" id="QJKJ01003892">
    <property type="protein sequence ID" value="RDX96413.1"/>
    <property type="molecule type" value="Genomic_DNA"/>
</dbReference>
<sequence length="189" mass="22281">MIKHKQANLNVVVDTLSRRHTLISMLETKMLGLDCIRELYVNDIDFSEPFSMCVHVAFYDYYRHDDFLFKGKRFCMPMSSIRQLFVKEAYAGDFMGHFEELKMAKSKVSPYGLFLKMAHFIPCHKSMTLWPICSLGNWIPPVKFSYNSFLIPFPYLICFFYLFCPTVLMMKVCLKPNFSKGYMIRQGYT</sequence>
<name>A0A371H198_MUCPR</name>
<evidence type="ECO:0000313" key="2">
    <source>
        <dbReference type="EMBL" id="RDX96413.1"/>
    </source>
</evidence>
<evidence type="ECO:0000256" key="1">
    <source>
        <dbReference type="SAM" id="Phobius"/>
    </source>
</evidence>
<feature type="transmembrane region" description="Helical" evidence="1">
    <location>
        <begin position="153"/>
        <end position="174"/>
    </location>
</feature>
<dbReference type="Proteomes" id="UP000257109">
    <property type="component" value="Unassembled WGS sequence"/>
</dbReference>
<keyword evidence="1" id="KW-1133">Transmembrane helix</keyword>
<protein>
    <submittedName>
        <fullName evidence="2">Uncharacterized protein</fullName>
    </submittedName>
</protein>
<dbReference type="OrthoDB" id="1933708at2759"/>
<keyword evidence="3" id="KW-1185">Reference proteome</keyword>
<gene>
    <name evidence="2" type="ORF">CR513_20931</name>
</gene>
<comment type="caution">
    <text evidence="2">The sequence shown here is derived from an EMBL/GenBank/DDBJ whole genome shotgun (WGS) entry which is preliminary data.</text>
</comment>
<feature type="non-terminal residue" evidence="2">
    <location>
        <position position="1"/>
    </location>
</feature>
<keyword evidence="1" id="KW-0472">Membrane</keyword>
<evidence type="ECO:0000313" key="3">
    <source>
        <dbReference type="Proteomes" id="UP000257109"/>
    </source>
</evidence>
<accession>A0A371H198</accession>
<reference evidence="2" key="1">
    <citation type="submission" date="2018-05" db="EMBL/GenBank/DDBJ databases">
        <title>Draft genome of Mucuna pruriens seed.</title>
        <authorList>
            <person name="Nnadi N.E."/>
            <person name="Vos R."/>
            <person name="Hasami M.H."/>
            <person name="Devisetty U.K."/>
            <person name="Aguiy J.C."/>
        </authorList>
    </citation>
    <scope>NUCLEOTIDE SEQUENCE [LARGE SCALE GENOMIC DNA]</scope>
    <source>
        <strain evidence="2">JCA_2017</strain>
    </source>
</reference>
<organism evidence="2 3">
    <name type="scientific">Mucuna pruriens</name>
    <name type="common">Velvet bean</name>
    <name type="synonym">Dolichos pruriens</name>
    <dbReference type="NCBI Taxonomy" id="157652"/>
    <lineage>
        <taxon>Eukaryota</taxon>
        <taxon>Viridiplantae</taxon>
        <taxon>Streptophyta</taxon>
        <taxon>Embryophyta</taxon>
        <taxon>Tracheophyta</taxon>
        <taxon>Spermatophyta</taxon>
        <taxon>Magnoliopsida</taxon>
        <taxon>eudicotyledons</taxon>
        <taxon>Gunneridae</taxon>
        <taxon>Pentapetalae</taxon>
        <taxon>rosids</taxon>
        <taxon>fabids</taxon>
        <taxon>Fabales</taxon>
        <taxon>Fabaceae</taxon>
        <taxon>Papilionoideae</taxon>
        <taxon>50 kb inversion clade</taxon>
        <taxon>NPAAA clade</taxon>
        <taxon>indigoferoid/millettioid clade</taxon>
        <taxon>Phaseoleae</taxon>
        <taxon>Mucuna</taxon>
    </lineage>
</organism>